<keyword evidence="1" id="KW-0472">Membrane</keyword>
<organism evidence="3">
    <name type="scientific">Capitella teleta</name>
    <name type="common">Polychaete worm</name>
    <dbReference type="NCBI Taxonomy" id="283909"/>
    <lineage>
        <taxon>Eukaryota</taxon>
        <taxon>Metazoa</taxon>
        <taxon>Spiralia</taxon>
        <taxon>Lophotrochozoa</taxon>
        <taxon>Annelida</taxon>
        <taxon>Polychaeta</taxon>
        <taxon>Sedentaria</taxon>
        <taxon>Scolecida</taxon>
        <taxon>Capitellidae</taxon>
        <taxon>Capitella</taxon>
    </lineage>
</organism>
<keyword evidence="5" id="KW-1185">Reference proteome</keyword>
<reference evidence="4" key="3">
    <citation type="submission" date="2015-06" db="UniProtKB">
        <authorList>
            <consortium name="EnsemblMetazoa"/>
        </authorList>
    </citation>
    <scope>IDENTIFICATION</scope>
</reference>
<dbReference type="EMBL" id="KB293533">
    <property type="protein sequence ID" value="ELU15852.1"/>
    <property type="molecule type" value="Genomic_DNA"/>
</dbReference>
<evidence type="ECO:0000256" key="1">
    <source>
        <dbReference type="SAM" id="Phobius"/>
    </source>
</evidence>
<evidence type="ECO:0000313" key="5">
    <source>
        <dbReference type="Proteomes" id="UP000014760"/>
    </source>
</evidence>
<gene>
    <name evidence="3" type="ORF">CAPTEDRAFT_224158</name>
</gene>
<reference evidence="3 5" key="2">
    <citation type="journal article" date="2013" name="Nature">
        <title>Insights into bilaterian evolution from three spiralian genomes.</title>
        <authorList>
            <person name="Simakov O."/>
            <person name="Marletaz F."/>
            <person name="Cho S.J."/>
            <person name="Edsinger-Gonzales E."/>
            <person name="Havlak P."/>
            <person name="Hellsten U."/>
            <person name="Kuo D.H."/>
            <person name="Larsson T."/>
            <person name="Lv J."/>
            <person name="Arendt D."/>
            <person name="Savage R."/>
            <person name="Osoegawa K."/>
            <person name="de Jong P."/>
            <person name="Grimwood J."/>
            <person name="Chapman J.A."/>
            <person name="Shapiro H."/>
            <person name="Aerts A."/>
            <person name="Otillar R.P."/>
            <person name="Terry A.Y."/>
            <person name="Boore J.L."/>
            <person name="Grigoriev I.V."/>
            <person name="Lindberg D.R."/>
            <person name="Seaver E.C."/>
            <person name="Weisblat D.A."/>
            <person name="Putnam N.H."/>
            <person name="Rokhsar D.S."/>
        </authorList>
    </citation>
    <scope>NUCLEOTIDE SEQUENCE</scope>
    <source>
        <strain evidence="3 5">I ESC-2004</strain>
    </source>
</reference>
<evidence type="ECO:0000313" key="4">
    <source>
        <dbReference type="EnsemblMetazoa" id="CapteP224158"/>
    </source>
</evidence>
<dbReference type="HOGENOM" id="CLU_1697174_0_0_1"/>
<accession>R7VBC8</accession>
<keyword evidence="1" id="KW-0812">Transmembrane</keyword>
<feature type="transmembrane region" description="Helical" evidence="1">
    <location>
        <begin position="79"/>
        <end position="100"/>
    </location>
</feature>
<dbReference type="InterPro" id="IPR001368">
    <property type="entry name" value="TNFR/NGFR_Cys_rich_reg"/>
</dbReference>
<sequence length="155" mass="17330">MSPINDCKEGWYRDPIVHDCTPCRLLCEPGFKTEQECQRLCPDWNKTTAASLPTTTDASTLIPDKQIMLESVPEGSFHISVWLISLGILFVVSLLVYFFVNFIRKRRANQSSSSSETGSHESLKLPTVVSAQTEAHRLMGEMEELPLGVPESSQN</sequence>
<keyword evidence="1" id="KW-1133">Transmembrane helix</keyword>
<feature type="domain" description="TNFR-Cys" evidence="2">
    <location>
        <begin position="7"/>
        <end position="41"/>
    </location>
</feature>
<dbReference type="SMART" id="SM00208">
    <property type="entry name" value="TNFR"/>
    <property type="match status" value="1"/>
</dbReference>
<proteinExistence type="predicted"/>
<dbReference type="Gene3D" id="4.10.1290.10">
    <property type="entry name" value="Tumor necrosis factor receptor superfamily"/>
    <property type="match status" value="1"/>
</dbReference>
<dbReference type="EMBL" id="AMQN01017812">
    <property type="status" value="NOT_ANNOTATED_CDS"/>
    <property type="molecule type" value="Genomic_DNA"/>
</dbReference>
<dbReference type="EnsemblMetazoa" id="CapteT224158">
    <property type="protein sequence ID" value="CapteP224158"/>
    <property type="gene ID" value="CapteG224158"/>
</dbReference>
<reference evidence="5" key="1">
    <citation type="submission" date="2012-12" db="EMBL/GenBank/DDBJ databases">
        <authorList>
            <person name="Hellsten U."/>
            <person name="Grimwood J."/>
            <person name="Chapman J.A."/>
            <person name="Shapiro H."/>
            <person name="Aerts A."/>
            <person name="Otillar R.P."/>
            <person name="Terry A.Y."/>
            <person name="Boore J.L."/>
            <person name="Simakov O."/>
            <person name="Marletaz F."/>
            <person name="Cho S.-J."/>
            <person name="Edsinger-Gonzales E."/>
            <person name="Havlak P."/>
            <person name="Kuo D.-H."/>
            <person name="Larsson T."/>
            <person name="Lv J."/>
            <person name="Arendt D."/>
            <person name="Savage R."/>
            <person name="Osoegawa K."/>
            <person name="de Jong P."/>
            <person name="Lindberg D.R."/>
            <person name="Seaver E.C."/>
            <person name="Weisblat D.A."/>
            <person name="Putnam N.H."/>
            <person name="Grigoriev I.V."/>
            <person name="Rokhsar D.S."/>
        </authorList>
    </citation>
    <scope>NUCLEOTIDE SEQUENCE</scope>
    <source>
        <strain evidence="5">I ESC-2004</strain>
    </source>
</reference>
<evidence type="ECO:0000313" key="3">
    <source>
        <dbReference type="EMBL" id="ELU15852.1"/>
    </source>
</evidence>
<name>R7VBC8_CAPTE</name>
<protein>
    <recommendedName>
        <fullName evidence="2">TNFR-Cys domain-containing protein</fullName>
    </recommendedName>
</protein>
<dbReference type="Proteomes" id="UP000014760">
    <property type="component" value="Unassembled WGS sequence"/>
</dbReference>
<dbReference type="AlphaFoldDB" id="R7VBC8"/>
<evidence type="ECO:0000259" key="2">
    <source>
        <dbReference type="SMART" id="SM00208"/>
    </source>
</evidence>